<evidence type="ECO:0000313" key="1">
    <source>
        <dbReference type="EMBL" id="KAG5564273.1"/>
    </source>
</evidence>
<evidence type="ECO:0000313" key="2">
    <source>
        <dbReference type="Proteomes" id="UP000823749"/>
    </source>
</evidence>
<accession>A0AAV6LJ13</accession>
<name>A0AAV6LJ13_9ERIC</name>
<protein>
    <submittedName>
        <fullName evidence="1">Uncharacterized protein</fullName>
    </submittedName>
</protein>
<keyword evidence="2" id="KW-1185">Reference proteome</keyword>
<comment type="caution">
    <text evidence="1">The sequence shown here is derived from an EMBL/GenBank/DDBJ whole genome shotgun (WGS) entry which is preliminary data.</text>
</comment>
<sequence>MERDGHPNSNTFAHSTSSLVQTYYQSSLAVETNRIKMNQNRHNLIQRGYYEQKHLSKKK</sequence>
<dbReference type="AlphaFoldDB" id="A0AAV6LJ13"/>
<proteinExistence type="predicted"/>
<dbReference type="EMBL" id="JACTNZ010000001">
    <property type="protein sequence ID" value="KAG5564273.1"/>
    <property type="molecule type" value="Genomic_DNA"/>
</dbReference>
<dbReference type="Proteomes" id="UP000823749">
    <property type="component" value="Chromosome 1"/>
</dbReference>
<organism evidence="1 2">
    <name type="scientific">Rhododendron griersonianum</name>
    <dbReference type="NCBI Taxonomy" id="479676"/>
    <lineage>
        <taxon>Eukaryota</taxon>
        <taxon>Viridiplantae</taxon>
        <taxon>Streptophyta</taxon>
        <taxon>Embryophyta</taxon>
        <taxon>Tracheophyta</taxon>
        <taxon>Spermatophyta</taxon>
        <taxon>Magnoliopsida</taxon>
        <taxon>eudicotyledons</taxon>
        <taxon>Gunneridae</taxon>
        <taxon>Pentapetalae</taxon>
        <taxon>asterids</taxon>
        <taxon>Ericales</taxon>
        <taxon>Ericaceae</taxon>
        <taxon>Ericoideae</taxon>
        <taxon>Rhodoreae</taxon>
        <taxon>Rhododendron</taxon>
    </lineage>
</organism>
<gene>
    <name evidence="1" type="ORF">RHGRI_000466</name>
</gene>
<reference evidence="1" key="1">
    <citation type="submission" date="2020-08" db="EMBL/GenBank/DDBJ databases">
        <title>Plant Genome Project.</title>
        <authorList>
            <person name="Zhang R.-G."/>
        </authorList>
    </citation>
    <scope>NUCLEOTIDE SEQUENCE</scope>
    <source>
        <strain evidence="1">WSP0</strain>
        <tissue evidence="1">Leaf</tissue>
    </source>
</reference>